<dbReference type="InterPro" id="IPR002136">
    <property type="entry name" value="Ribosomal_uL4"/>
</dbReference>
<keyword evidence="2" id="KW-0689">Ribosomal protein</keyword>
<dbReference type="EMBL" id="JAEAOA010001427">
    <property type="protein sequence ID" value="KAK3582223.1"/>
    <property type="molecule type" value="Genomic_DNA"/>
</dbReference>
<keyword evidence="7" id="KW-1185">Reference proteome</keyword>
<reference evidence="6" key="1">
    <citation type="journal article" date="2021" name="Genome Biol. Evol.">
        <title>A High-Quality Reference Genome for a Parasitic Bivalve with Doubly Uniparental Inheritance (Bivalvia: Unionida).</title>
        <authorList>
            <person name="Smith C.H."/>
        </authorList>
    </citation>
    <scope>NUCLEOTIDE SEQUENCE</scope>
    <source>
        <strain evidence="6">CHS0354</strain>
    </source>
</reference>
<evidence type="ECO:0000256" key="3">
    <source>
        <dbReference type="ARBA" id="ARBA00023274"/>
    </source>
</evidence>
<dbReference type="NCBIfam" id="TIGR03953">
    <property type="entry name" value="rplD_bact"/>
    <property type="match status" value="1"/>
</dbReference>
<evidence type="ECO:0000256" key="1">
    <source>
        <dbReference type="ARBA" id="ARBA00010528"/>
    </source>
</evidence>
<reference evidence="6" key="3">
    <citation type="submission" date="2023-05" db="EMBL/GenBank/DDBJ databases">
        <authorList>
            <person name="Smith C.H."/>
        </authorList>
    </citation>
    <scope>NUCLEOTIDE SEQUENCE</scope>
    <source>
        <strain evidence="6">CHS0354</strain>
        <tissue evidence="6">Mantle</tissue>
    </source>
</reference>
<proteinExistence type="inferred from homology"/>
<evidence type="ECO:0000256" key="4">
    <source>
        <dbReference type="ARBA" id="ARBA00040565"/>
    </source>
</evidence>
<dbReference type="GO" id="GO:1990904">
    <property type="term" value="C:ribonucleoprotein complex"/>
    <property type="evidence" value="ECO:0007669"/>
    <property type="project" value="UniProtKB-KW"/>
</dbReference>
<comment type="similarity">
    <text evidence="1">Belongs to the universal ribosomal protein uL4 family.</text>
</comment>
<sequence length="183" mass="20274">MSLELKVFGRDGKETGEVISLDEGVFGIEPSESSVYLDVKSLLAARRQGTHKVKGRGEVRGGGRKPYKQKGTGGARRGSERSPLLVGGGSIFGPMPRDYKIKINKKVKSLARRSVLSAKLKDNEILVVEDFTFDEIKTKYFLSFIRDFGLISVKTLFLTMGKNEVLFKSDVDDHECIDKSIAN</sequence>
<comment type="caution">
    <text evidence="6">The sequence shown here is derived from an EMBL/GenBank/DDBJ whole genome shotgun (WGS) entry which is preliminary data.</text>
</comment>
<protein>
    <recommendedName>
        <fullName evidence="4">Large ribosomal subunit protein uL4m</fullName>
    </recommendedName>
</protein>
<dbReference type="Proteomes" id="UP001195483">
    <property type="component" value="Unassembled WGS sequence"/>
</dbReference>
<dbReference type="InterPro" id="IPR013005">
    <property type="entry name" value="Ribosomal_uL4-like"/>
</dbReference>
<dbReference type="GO" id="GO:0005840">
    <property type="term" value="C:ribosome"/>
    <property type="evidence" value="ECO:0007669"/>
    <property type="project" value="UniProtKB-KW"/>
</dbReference>
<keyword evidence="3" id="KW-0687">Ribonucleoprotein</keyword>
<feature type="region of interest" description="Disordered" evidence="5">
    <location>
        <begin position="51"/>
        <end position="80"/>
    </location>
</feature>
<dbReference type="Pfam" id="PF00573">
    <property type="entry name" value="Ribosomal_L4"/>
    <property type="match status" value="1"/>
</dbReference>
<accession>A0AAE0VL22</accession>
<dbReference type="Gene3D" id="3.40.1370.10">
    <property type="match status" value="1"/>
</dbReference>
<evidence type="ECO:0000256" key="2">
    <source>
        <dbReference type="ARBA" id="ARBA00022980"/>
    </source>
</evidence>
<reference evidence="6" key="2">
    <citation type="journal article" date="2021" name="Genome Biol. Evol.">
        <title>Developing a high-quality reference genome for a parasitic bivalve with doubly uniparental inheritance (Bivalvia: Unionida).</title>
        <authorList>
            <person name="Smith C.H."/>
        </authorList>
    </citation>
    <scope>NUCLEOTIDE SEQUENCE</scope>
    <source>
        <strain evidence="6">CHS0354</strain>
        <tissue evidence="6">Mantle</tissue>
    </source>
</reference>
<dbReference type="PANTHER" id="PTHR10746:SF6">
    <property type="entry name" value="LARGE RIBOSOMAL SUBUNIT PROTEIN UL4M"/>
    <property type="match status" value="1"/>
</dbReference>
<evidence type="ECO:0000256" key="5">
    <source>
        <dbReference type="SAM" id="MobiDB-lite"/>
    </source>
</evidence>
<evidence type="ECO:0000313" key="6">
    <source>
        <dbReference type="EMBL" id="KAK3582223.1"/>
    </source>
</evidence>
<organism evidence="6 7">
    <name type="scientific">Potamilus streckersoni</name>
    <dbReference type="NCBI Taxonomy" id="2493646"/>
    <lineage>
        <taxon>Eukaryota</taxon>
        <taxon>Metazoa</taxon>
        <taxon>Spiralia</taxon>
        <taxon>Lophotrochozoa</taxon>
        <taxon>Mollusca</taxon>
        <taxon>Bivalvia</taxon>
        <taxon>Autobranchia</taxon>
        <taxon>Heteroconchia</taxon>
        <taxon>Palaeoheterodonta</taxon>
        <taxon>Unionida</taxon>
        <taxon>Unionoidea</taxon>
        <taxon>Unionidae</taxon>
        <taxon>Ambleminae</taxon>
        <taxon>Lampsilini</taxon>
        <taxon>Potamilus</taxon>
    </lineage>
</organism>
<dbReference type="InterPro" id="IPR023574">
    <property type="entry name" value="Ribosomal_uL4_dom_sf"/>
</dbReference>
<dbReference type="SUPFAM" id="SSF52166">
    <property type="entry name" value="Ribosomal protein L4"/>
    <property type="match status" value="1"/>
</dbReference>
<gene>
    <name evidence="6" type="ORF">CHS0354_023762</name>
</gene>
<dbReference type="PANTHER" id="PTHR10746">
    <property type="entry name" value="50S RIBOSOMAL PROTEIN L4"/>
    <property type="match status" value="1"/>
</dbReference>
<dbReference type="GO" id="GO:0006412">
    <property type="term" value="P:translation"/>
    <property type="evidence" value="ECO:0007669"/>
    <property type="project" value="InterPro"/>
</dbReference>
<evidence type="ECO:0000313" key="7">
    <source>
        <dbReference type="Proteomes" id="UP001195483"/>
    </source>
</evidence>
<dbReference type="GO" id="GO:0003735">
    <property type="term" value="F:structural constituent of ribosome"/>
    <property type="evidence" value="ECO:0007669"/>
    <property type="project" value="InterPro"/>
</dbReference>
<name>A0AAE0VL22_9BIVA</name>
<dbReference type="AlphaFoldDB" id="A0AAE0VL22"/>